<dbReference type="EMBL" id="JACGWL010000008">
    <property type="protein sequence ID" value="KAK4397051.1"/>
    <property type="molecule type" value="Genomic_DNA"/>
</dbReference>
<reference evidence="2" key="2">
    <citation type="journal article" date="2024" name="Plant">
        <title>Genomic evolution and insights into agronomic trait innovations of Sesamum species.</title>
        <authorList>
            <person name="Miao H."/>
            <person name="Wang L."/>
            <person name="Qu L."/>
            <person name="Liu H."/>
            <person name="Sun Y."/>
            <person name="Le M."/>
            <person name="Wang Q."/>
            <person name="Wei S."/>
            <person name="Zheng Y."/>
            <person name="Lin W."/>
            <person name="Duan Y."/>
            <person name="Cao H."/>
            <person name="Xiong S."/>
            <person name="Wang X."/>
            <person name="Wei L."/>
            <person name="Li C."/>
            <person name="Ma Q."/>
            <person name="Ju M."/>
            <person name="Zhao R."/>
            <person name="Li G."/>
            <person name="Mu C."/>
            <person name="Tian Q."/>
            <person name="Mei H."/>
            <person name="Zhang T."/>
            <person name="Gao T."/>
            <person name="Zhang H."/>
        </authorList>
    </citation>
    <scope>NUCLEOTIDE SEQUENCE</scope>
    <source>
        <strain evidence="2">K16</strain>
    </source>
</reference>
<feature type="compositionally biased region" description="Basic and acidic residues" evidence="1">
    <location>
        <begin position="277"/>
        <end position="287"/>
    </location>
</feature>
<protein>
    <submittedName>
        <fullName evidence="2">Uncharacterized protein</fullName>
    </submittedName>
</protein>
<feature type="compositionally biased region" description="Low complexity" evidence="1">
    <location>
        <begin position="156"/>
        <end position="167"/>
    </location>
</feature>
<dbReference type="AlphaFoldDB" id="A0AAE1WPI1"/>
<gene>
    <name evidence="2" type="ORF">Sango_1541700</name>
</gene>
<evidence type="ECO:0000313" key="2">
    <source>
        <dbReference type="EMBL" id="KAK4397051.1"/>
    </source>
</evidence>
<sequence length="448" mass="48575">MYTKAGGQGSNICIYYSLPGQTLENGIQLLEGDKGITELLRDYKGLNVISLYIEENSGPIIAVDALGNVIENNVAIPQLMYDVEIEGVEVSETGAVDGGQTEGVGVSETGAVGVGVAETEGAGVGFGETEVLGSDGVVVSETDSDDSSEGDEEYVGDGQSGSSSDSDCPSWMLEDLEGPLDDDIFGSDDENVDHVVWNDAMDRQDVDLCIVAAIEYHKQNLEDFVHACFKKETYLRVYSHMIKPVPGMHDYEESPLSPVAPPHVIKRAGRPKKTRRRDANDIKEPSRHAQTSDGATPSSQEAAAEMHTQSSSSVPHCNATEESFPYAEMHTQSSSSVPLSNATAELHTNNPPSVPQPRFKNPATVPENRPPNMPQSRLKNTTSVSQIAGSCRFQRPQHVPFQRPQQVPTKTSRKQHAPISLSSRLEKRKGAESSSQVAFKRNETDGFW</sequence>
<organism evidence="2 3">
    <name type="scientific">Sesamum angolense</name>
    <dbReference type="NCBI Taxonomy" id="2727404"/>
    <lineage>
        <taxon>Eukaryota</taxon>
        <taxon>Viridiplantae</taxon>
        <taxon>Streptophyta</taxon>
        <taxon>Embryophyta</taxon>
        <taxon>Tracheophyta</taxon>
        <taxon>Spermatophyta</taxon>
        <taxon>Magnoliopsida</taxon>
        <taxon>eudicotyledons</taxon>
        <taxon>Gunneridae</taxon>
        <taxon>Pentapetalae</taxon>
        <taxon>asterids</taxon>
        <taxon>lamiids</taxon>
        <taxon>Lamiales</taxon>
        <taxon>Pedaliaceae</taxon>
        <taxon>Sesamum</taxon>
    </lineage>
</organism>
<feature type="compositionally biased region" description="Polar residues" evidence="1">
    <location>
        <begin position="288"/>
        <end position="315"/>
    </location>
</feature>
<feature type="region of interest" description="Disordered" evidence="1">
    <location>
        <begin position="135"/>
        <end position="168"/>
    </location>
</feature>
<proteinExistence type="predicted"/>
<feature type="compositionally biased region" description="Polar residues" evidence="1">
    <location>
        <begin position="330"/>
        <end position="351"/>
    </location>
</feature>
<feature type="compositionally biased region" description="Polar residues" evidence="1">
    <location>
        <begin position="374"/>
        <end position="388"/>
    </location>
</feature>
<comment type="caution">
    <text evidence="2">The sequence shown here is derived from an EMBL/GenBank/DDBJ whole genome shotgun (WGS) entry which is preliminary data.</text>
</comment>
<dbReference type="Proteomes" id="UP001289374">
    <property type="component" value="Unassembled WGS sequence"/>
</dbReference>
<feature type="compositionally biased region" description="Basic residues" evidence="1">
    <location>
        <begin position="264"/>
        <end position="276"/>
    </location>
</feature>
<evidence type="ECO:0000256" key="1">
    <source>
        <dbReference type="SAM" id="MobiDB-lite"/>
    </source>
</evidence>
<feature type="compositionally biased region" description="Acidic residues" evidence="1">
    <location>
        <begin position="142"/>
        <end position="155"/>
    </location>
</feature>
<evidence type="ECO:0000313" key="3">
    <source>
        <dbReference type="Proteomes" id="UP001289374"/>
    </source>
</evidence>
<accession>A0AAE1WPI1</accession>
<name>A0AAE1WPI1_9LAMI</name>
<keyword evidence="3" id="KW-1185">Reference proteome</keyword>
<reference evidence="2" key="1">
    <citation type="submission" date="2020-06" db="EMBL/GenBank/DDBJ databases">
        <authorList>
            <person name="Li T."/>
            <person name="Hu X."/>
            <person name="Zhang T."/>
            <person name="Song X."/>
            <person name="Zhang H."/>
            <person name="Dai N."/>
            <person name="Sheng W."/>
            <person name="Hou X."/>
            <person name="Wei L."/>
        </authorList>
    </citation>
    <scope>NUCLEOTIDE SEQUENCE</scope>
    <source>
        <strain evidence="2">K16</strain>
        <tissue evidence="2">Leaf</tissue>
    </source>
</reference>
<feature type="region of interest" description="Disordered" evidence="1">
    <location>
        <begin position="252"/>
        <end position="448"/>
    </location>
</feature>